<accession>A0A0M0K9M8</accession>
<evidence type="ECO:0000256" key="3">
    <source>
        <dbReference type="ARBA" id="ARBA00022833"/>
    </source>
</evidence>
<evidence type="ECO:0000313" key="8">
    <source>
        <dbReference type="Proteomes" id="UP000037460"/>
    </source>
</evidence>
<keyword evidence="1" id="KW-0479">Metal-binding</keyword>
<keyword evidence="4" id="KW-0539">Nucleus</keyword>
<dbReference type="GO" id="GO:0008270">
    <property type="term" value="F:zinc ion binding"/>
    <property type="evidence" value="ECO:0007669"/>
    <property type="project" value="UniProtKB-KW"/>
</dbReference>
<dbReference type="PANTHER" id="PTHR11477:SF0">
    <property type="entry name" value="IP08861P-RELATED"/>
    <property type="match status" value="1"/>
</dbReference>
<feature type="compositionally biased region" description="Acidic residues" evidence="5">
    <location>
        <begin position="239"/>
        <end position="248"/>
    </location>
</feature>
<feature type="compositionally biased region" description="Low complexity" evidence="5">
    <location>
        <begin position="167"/>
        <end position="177"/>
    </location>
</feature>
<feature type="compositionally biased region" description="Gly residues" evidence="5">
    <location>
        <begin position="183"/>
        <end position="196"/>
    </location>
</feature>
<evidence type="ECO:0000259" key="6">
    <source>
        <dbReference type="PROSITE" id="PS51321"/>
    </source>
</evidence>
<dbReference type="InterPro" id="IPR036575">
    <property type="entry name" value="TFIIS_cen_dom_sf"/>
</dbReference>
<dbReference type="SUPFAM" id="SSF46942">
    <property type="entry name" value="Elongation factor TFIIS domain 2"/>
    <property type="match status" value="1"/>
</dbReference>
<gene>
    <name evidence="7" type="ORF">Ctob_015683</name>
</gene>
<proteinExistence type="predicted"/>
<evidence type="ECO:0000256" key="1">
    <source>
        <dbReference type="ARBA" id="ARBA00022723"/>
    </source>
</evidence>
<dbReference type="SMART" id="SM00510">
    <property type="entry name" value="TFS2M"/>
    <property type="match status" value="1"/>
</dbReference>
<sequence length="257" mass="26912">MSLSPRNDPNGLRGKLLAKLASTLAPDDEKPPEEVVAIAATVEEAIAAKHGIGSKDYTARSRSLVFNLTKNNDLRKRVLSRAVSATWLVNASVTDLATDALKMQRKESLEHYQALRSLGDSDELAVGWNAGTTGKLGWSHKYEKETVISGAAKGNSAAAAGAAASASTDPAGASAGADVATEAGGGAAEGEAGGEGAAEEGEGEYPFDEADDRDREGDREGDREDVDDLKPAESASEQFSEEDEEEYIPCEQAEQQA</sequence>
<dbReference type="PANTHER" id="PTHR11477">
    <property type="entry name" value="TRANSCRIPTION FACTOR S-II ZINC FINGER DOMAIN-CONTAINING PROTEIN"/>
    <property type="match status" value="1"/>
</dbReference>
<dbReference type="AlphaFoldDB" id="A0A0M0K9M8"/>
<protein>
    <recommendedName>
        <fullName evidence="6">TFIIS central domain-containing protein</fullName>
    </recommendedName>
</protein>
<feature type="domain" description="TFIIS central" evidence="6">
    <location>
        <begin position="12"/>
        <end position="124"/>
    </location>
</feature>
<evidence type="ECO:0000256" key="2">
    <source>
        <dbReference type="ARBA" id="ARBA00022771"/>
    </source>
</evidence>
<evidence type="ECO:0000256" key="5">
    <source>
        <dbReference type="SAM" id="MobiDB-lite"/>
    </source>
</evidence>
<dbReference type="PROSITE" id="PS51321">
    <property type="entry name" value="TFIIS_CENTRAL"/>
    <property type="match status" value="1"/>
</dbReference>
<feature type="compositionally biased region" description="Basic and acidic residues" evidence="5">
    <location>
        <begin position="212"/>
        <end position="222"/>
    </location>
</feature>
<name>A0A0M0K9M8_9EUKA</name>
<keyword evidence="2" id="KW-0863">Zinc-finger</keyword>
<comment type="caution">
    <text evidence="7">The sequence shown here is derived from an EMBL/GenBank/DDBJ whole genome shotgun (WGS) entry which is preliminary data.</text>
</comment>
<evidence type="ECO:0000256" key="4">
    <source>
        <dbReference type="ARBA" id="ARBA00023242"/>
    </source>
</evidence>
<dbReference type="Pfam" id="PF07500">
    <property type="entry name" value="TFIIS_M"/>
    <property type="match status" value="1"/>
</dbReference>
<keyword evidence="8" id="KW-1185">Reference proteome</keyword>
<keyword evidence="3" id="KW-0862">Zinc</keyword>
<dbReference type="Gene3D" id="1.10.472.30">
    <property type="entry name" value="Transcription elongation factor S-II, central domain"/>
    <property type="match status" value="1"/>
</dbReference>
<dbReference type="GO" id="GO:0006351">
    <property type="term" value="P:DNA-templated transcription"/>
    <property type="evidence" value="ECO:0007669"/>
    <property type="project" value="InterPro"/>
</dbReference>
<dbReference type="InterPro" id="IPR003618">
    <property type="entry name" value="TFIIS_cen_dom"/>
</dbReference>
<dbReference type="GO" id="GO:0005634">
    <property type="term" value="C:nucleus"/>
    <property type="evidence" value="ECO:0007669"/>
    <property type="project" value="TreeGrafter"/>
</dbReference>
<organism evidence="7 8">
    <name type="scientific">Chrysochromulina tobinii</name>
    <dbReference type="NCBI Taxonomy" id="1460289"/>
    <lineage>
        <taxon>Eukaryota</taxon>
        <taxon>Haptista</taxon>
        <taxon>Haptophyta</taxon>
        <taxon>Prymnesiophyceae</taxon>
        <taxon>Prymnesiales</taxon>
        <taxon>Chrysochromulinaceae</taxon>
        <taxon>Chrysochromulina</taxon>
    </lineage>
</organism>
<reference evidence="8" key="1">
    <citation type="journal article" date="2015" name="PLoS Genet.">
        <title>Genome Sequence and Transcriptome Analyses of Chrysochromulina tobin: Metabolic Tools for Enhanced Algal Fitness in the Prominent Order Prymnesiales (Haptophyceae).</title>
        <authorList>
            <person name="Hovde B.T."/>
            <person name="Deodato C.R."/>
            <person name="Hunsperger H.M."/>
            <person name="Ryken S.A."/>
            <person name="Yost W."/>
            <person name="Jha R.K."/>
            <person name="Patterson J."/>
            <person name="Monnat R.J. Jr."/>
            <person name="Barlow S.B."/>
            <person name="Starkenburg S.R."/>
            <person name="Cattolico R.A."/>
        </authorList>
    </citation>
    <scope>NUCLEOTIDE SEQUENCE</scope>
    <source>
        <strain evidence="8">CCMP291</strain>
    </source>
</reference>
<dbReference type="EMBL" id="JWZX01000850">
    <property type="protein sequence ID" value="KOO35489.1"/>
    <property type="molecule type" value="Genomic_DNA"/>
</dbReference>
<feature type="region of interest" description="Disordered" evidence="5">
    <location>
        <begin position="167"/>
        <end position="257"/>
    </location>
</feature>
<evidence type="ECO:0000313" key="7">
    <source>
        <dbReference type="EMBL" id="KOO35489.1"/>
    </source>
</evidence>
<feature type="compositionally biased region" description="Acidic residues" evidence="5">
    <location>
        <begin position="197"/>
        <end position="211"/>
    </location>
</feature>
<dbReference type="Proteomes" id="UP000037460">
    <property type="component" value="Unassembled WGS sequence"/>
</dbReference>